<dbReference type="PANTHER" id="PTHR31595">
    <property type="entry name" value="LONG-CHAIN-ALCOHOL O-FATTY-ACYLTRANSFERASE 3-RELATED"/>
    <property type="match status" value="1"/>
</dbReference>
<organism evidence="10 11">
    <name type="scientific">Dothistroma septosporum (strain NZE10 / CBS 128990)</name>
    <name type="common">Red band needle blight fungus</name>
    <name type="synonym">Mycosphaerella pini</name>
    <dbReference type="NCBI Taxonomy" id="675120"/>
    <lineage>
        <taxon>Eukaryota</taxon>
        <taxon>Fungi</taxon>
        <taxon>Dikarya</taxon>
        <taxon>Ascomycota</taxon>
        <taxon>Pezizomycotina</taxon>
        <taxon>Dothideomycetes</taxon>
        <taxon>Dothideomycetidae</taxon>
        <taxon>Mycosphaerellales</taxon>
        <taxon>Mycosphaerellaceae</taxon>
        <taxon>Dothistroma</taxon>
    </lineage>
</organism>
<keyword evidence="4" id="KW-0808">Transferase</keyword>
<evidence type="ECO:0000313" key="11">
    <source>
        <dbReference type="Proteomes" id="UP000016933"/>
    </source>
</evidence>
<evidence type="ECO:0000256" key="8">
    <source>
        <dbReference type="SAM" id="Phobius"/>
    </source>
</evidence>
<dbReference type="OrthoDB" id="2796277at2759"/>
<dbReference type="GO" id="GO:0006629">
    <property type="term" value="P:lipid metabolic process"/>
    <property type="evidence" value="ECO:0007669"/>
    <property type="project" value="InterPro"/>
</dbReference>
<dbReference type="Proteomes" id="UP000016933">
    <property type="component" value="Unassembled WGS sequence"/>
</dbReference>
<evidence type="ECO:0000256" key="2">
    <source>
        <dbReference type="ARBA" id="ARBA00005179"/>
    </source>
</evidence>
<dbReference type="GO" id="GO:0016020">
    <property type="term" value="C:membrane"/>
    <property type="evidence" value="ECO:0007669"/>
    <property type="project" value="UniProtKB-SubCell"/>
</dbReference>
<sequence length="548" mass="61463">MLPPGLKTAKEVKYYYEQIVYPTLIASGNYQPFIYPWATAGFLVVLVYLLIDHRKSTALKSLRFPLFGLLCAFSAWSILNSRGRSSAAAYGVGLLSAWGTLWTASIMFFNDCQSDFRRIERADAGAVARLSATRYKSTSVNGSLSNGTIATAVSGPTEDELDGADRLATQYASHRTGPLFWQSYPQRPFSERLDWMIDCFSNFRGIGWNFQTYGVPSPPLWVEAELSNTAPKKETITRKQNLTLSKTGIRRYTDRNALLKDVMIRLTFGFFALDLIKCLMQHDAYFWGYMSAPPPTWLPAYIQSSYSLVKSYRLLVSLAGIWVALLEIFRLGPLFFCGVLGPSVIGIRGEPWMNPMDFFGNFNAVLDNGIAGWWGVWWHQIFRFGFEAPTTSLLEVLGVEKKSQAGKLISMFTAFMLSGCLHACGSFAQLGDTRPLLGPFRFFLLQPFGILSQIVISSQLKKAGILDSIPKPVKQLTNLLAVFVWMYATAPLLVDDFAKGGVWLFEPLALSPLRLLGYGATDDNGWDLWYGLAFWRQGKHWWDTGLAF</sequence>
<comment type="similarity">
    <text evidence="3">Belongs to the wax synthase family.</text>
</comment>
<proteinExistence type="inferred from homology"/>
<dbReference type="InterPro" id="IPR044851">
    <property type="entry name" value="Wax_synthase"/>
</dbReference>
<accession>M2YLP7</accession>
<evidence type="ECO:0000256" key="5">
    <source>
        <dbReference type="ARBA" id="ARBA00022692"/>
    </source>
</evidence>
<dbReference type="eggNOG" id="ENOG502SAIV">
    <property type="taxonomic scope" value="Eukaryota"/>
</dbReference>
<evidence type="ECO:0000256" key="7">
    <source>
        <dbReference type="ARBA" id="ARBA00023136"/>
    </source>
</evidence>
<dbReference type="AlphaFoldDB" id="M2YLP7"/>
<name>M2YLP7_DOTSN</name>
<protein>
    <recommendedName>
        <fullName evidence="9">Wax synthase domain-containing protein</fullName>
    </recommendedName>
</protein>
<dbReference type="OMA" id="WHQTFRF"/>
<dbReference type="InterPro" id="IPR032805">
    <property type="entry name" value="Wax_synthase_dom"/>
</dbReference>
<keyword evidence="11" id="KW-1185">Reference proteome</keyword>
<feature type="transmembrane region" description="Helical" evidence="8">
    <location>
        <begin position="87"/>
        <end position="109"/>
    </location>
</feature>
<reference evidence="10 11" key="2">
    <citation type="journal article" date="2012" name="PLoS Pathog.">
        <title>Diverse lifestyles and strategies of plant pathogenesis encoded in the genomes of eighteen Dothideomycetes fungi.</title>
        <authorList>
            <person name="Ohm R.A."/>
            <person name="Feau N."/>
            <person name="Henrissat B."/>
            <person name="Schoch C.L."/>
            <person name="Horwitz B.A."/>
            <person name="Barry K.W."/>
            <person name="Condon B.J."/>
            <person name="Copeland A.C."/>
            <person name="Dhillon B."/>
            <person name="Glaser F."/>
            <person name="Hesse C.N."/>
            <person name="Kosti I."/>
            <person name="LaButti K."/>
            <person name="Lindquist E.A."/>
            <person name="Lucas S."/>
            <person name="Salamov A.A."/>
            <person name="Bradshaw R.E."/>
            <person name="Ciuffetti L."/>
            <person name="Hamelin R.C."/>
            <person name="Kema G.H.J."/>
            <person name="Lawrence C."/>
            <person name="Scott J.A."/>
            <person name="Spatafora J.W."/>
            <person name="Turgeon B.G."/>
            <person name="de Wit P.J.G.M."/>
            <person name="Zhong S."/>
            <person name="Goodwin S.B."/>
            <person name="Grigoriev I.V."/>
        </authorList>
    </citation>
    <scope>NUCLEOTIDE SEQUENCE [LARGE SCALE GENOMIC DNA]</scope>
    <source>
        <strain evidence="11">NZE10 / CBS 128990</strain>
    </source>
</reference>
<evidence type="ECO:0000256" key="3">
    <source>
        <dbReference type="ARBA" id="ARBA00007282"/>
    </source>
</evidence>
<feature type="transmembrane region" description="Helical" evidence="8">
    <location>
        <begin position="33"/>
        <end position="51"/>
    </location>
</feature>
<keyword evidence="6 8" id="KW-1133">Transmembrane helix</keyword>
<evidence type="ECO:0000256" key="6">
    <source>
        <dbReference type="ARBA" id="ARBA00022989"/>
    </source>
</evidence>
<dbReference type="GO" id="GO:0008374">
    <property type="term" value="F:O-acyltransferase activity"/>
    <property type="evidence" value="ECO:0007669"/>
    <property type="project" value="InterPro"/>
</dbReference>
<evidence type="ECO:0000259" key="9">
    <source>
        <dbReference type="Pfam" id="PF13813"/>
    </source>
</evidence>
<evidence type="ECO:0000256" key="4">
    <source>
        <dbReference type="ARBA" id="ARBA00022679"/>
    </source>
</evidence>
<comment type="subcellular location">
    <subcellularLocation>
        <location evidence="1">Membrane</location>
        <topology evidence="1">Multi-pass membrane protein</topology>
    </subcellularLocation>
</comment>
<feature type="domain" description="Wax synthase" evidence="9">
    <location>
        <begin position="358"/>
        <end position="444"/>
    </location>
</feature>
<evidence type="ECO:0000313" key="10">
    <source>
        <dbReference type="EMBL" id="EME42926.1"/>
    </source>
</evidence>
<dbReference type="HOGENOM" id="CLU_021051_1_1_1"/>
<keyword evidence="7 8" id="KW-0472">Membrane</keyword>
<reference evidence="11" key="1">
    <citation type="journal article" date="2012" name="PLoS Genet.">
        <title>The genomes of the fungal plant pathogens Cladosporium fulvum and Dothistroma septosporum reveal adaptation to different hosts and lifestyles but also signatures of common ancestry.</title>
        <authorList>
            <person name="de Wit P.J.G.M."/>
            <person name="van der Burgt A."/>
            <person name="Oekmen B."/>
            <person name="Stergiopoulos I."/>
            <person name="Abd-Elsalam K.A."/>
            <person name="Aerts A.L."/>
            <person name="Bahkali A.H."/>
            <person name="Beenen H.G."/>
            <person name="Chettri P."/>
            <person name="Cox M.P."/>
            <person name="Datema E."/>
            <person name="de Vries R.P."/>
            <person name="Dhillon B."/>
            <person name="Ganley A.R."/>
            <person name="Griffiths S.A."/>
            <person name="Guo Y."/>
            <person name="Hamelin R.C."/>
            <person name="Henrissat B."/>
            <person name="Kabir M.S."/>
            <person name="Jashni M.K."/>
            <person name="Kema G."/>
            <person name="Klaubauf S."/>
            <person name="Lapidus A."/>
            <person name="Levasseur A."/>
            <person name="Lindquist E."/>
            <person name="Mehrabi R."/>
            <person name="Ohm R.A."/>
            <person name="Owen T.J."/>
            <person name="Salamov A."/>
            <person name="Schwelm A."/>
            <person name="Schijlen E."/>
            <person name="Sun H."/>
            <person name="van den Burg H.A."/>
            <person name="van Ham R.C.H.J."/>
            <person name="Zhang S."/>
            <person name="Goodwin S.B."/>
            <person name="Grigoriev I.V."/>
            <person name="Collemare J."/>
            <person name="Bradshaw R.E."/>
        </authorList>
    </citation>
    <scope>NUCLEOTIDE SEQUENCE [LARGE SCALE GENOMIC DNA]</scope>
    <source>
        <strain evidence="11">NZE10 / CBS 128990</strain>
    </source>
</reference>
<feature type="transmembrane region" description="Helical" evidence="8">
    <location>
        <begin position="63"/>
        <end position="81"/>
    </location>
</feature>
<gene>
    <name evidence="10" type="ORF">DOTSEDRAFT_72384</name>
</gene>
<evidence type="ECO:0000256" key="1">
    <source>
        <dbReference type="ARBA" id="ARBA00004141"/>
    </source>
</evidence>
<comment type="pathway">
    <text evidence="2">Secondary metabolite biosynthesis.</text>
</comment>
<dbReference type="Pfam" id="PF13813">
    <property type="entry name" value="MBOAT_2"/>
    <property type="match status" value="1"/>
</dbReference>
<dbReference type="PANTHER" id="PTHR31595:SF57">
    <property type="entry name" value="OS04G0481900 PROTEIN"/>
    <property type="match status" value="1"/>
</dbReference>
<dbReference type="EMBL" id="KB446540">
    <property type="protein sequence ID" value="EME42926.1"/>
    <property type="molecule type" value="Genomic_DNA"/>
</dbReference>
<keyword evidence="5 8" id="KW-0812">Transmembrane</keyword>